<organism evidence="1">
    <name type="scientific">marine sediment metagenome</name>
    <dbReference type="NCBI Taxonomy" id="412755"/>
    <lineage>
        <taxon>unclassified sequences</taxon>
        <taxon>metagenomes</taxon>
        <taxon>ecological metagenomes</taxon>
    </lineage>
</organism>
<name>A0A0F9G0E1_9ZZZZ</name>
<accession>A0A0F9G0E1</accession>
<evidence type="ECO:0000313" key="1">
    <source>
        <dbReference type="EMBL" id="KKL92159.1"/>
    </source>
</evidence>
<sequence>MSWLTKNYKIGTTIQAPHPRIAEEGTRQAKIVNHTTDNVAHPMEKGPTGIMIQFGDGTYYEIDRAYLLDENGGGT</sequence>
<evidence type="ECO:0000313" key="2">
    <source>
        <dbReference type="EMBL" id="KKL99229.1"/>
    </source>
</evidence>
<proteinExistence type="predicted"/>
<reference evidence="1" key="1">
    <citation type="journal article" date="2015" name="Nature">
        <title>Complex archaea that bridge the gap between prokaryotes and eukaryotes.</title>
        <authorList>
            <person name="Spang A."/>
            <person name="Saw J.H."/>
            <person name="Jorgensen S.L."/>
            <person name="Zaremba-Niedzwiedzka K."/>
            <person name="Martijn J."/>
            <person name="Lind A.E."/>
            <person name="van Eijk R."/>
            <person name="Schleper C."/>
            <person name="Guy L."/>
            <person name="Ettema T.J."/>
        </authorList>
    </citation>
    <scope>NUCLEOTIDE SEQUENCE</scope>
</reference>
<dbReference type="EMBL" id="LAZR01019542">
    <property type="protein sequence ID" value="KKL92159.1"/>
    <property type="molecule type" value="Genomic_DNA"/>
</dbReference>
<dbReference type="EMBL" id="LAZR01017725">
    <property type="protein sequence ID" value="KKL99229.1"/>
    <property type="molecule type" value="Genomic_DNA"/>
</dbReference>
<protein>
    <submittedName>
        <fullName evidence="1">Uncharacterized protein</fullName>
    </submittedName>
</protein>
<dbReference type="AlphaFoldDB" id="A0A0F9G0E1"/>
<gene>
    <name evidence="2" type="ORF">LCGC14_1816490</name>
    <name evidence="1" type="ORF">LCGC14_1887460</name>
</gene>
<comment type="caution">
    <text evidence="1">The sequence shown here is derived from an EMBL/GenBank/DDBJ whole genome shotgun (WGS) entry which is preliminary data.</text>
</comment>